<accession>E1XTF9</accession>
<reference evidence="1 2" key="1">
    <citation type="journal article" date="2010" name="J. Bacteriol.">
        <title>A conserved acetyl esterase domain targets diverse bacteriophages to the Vi capsular receptor of Salmonella enterica serovar Typhi.</title>
        <authorList>
            <person name="Pickard D."/>
            <person name="Toribio A.L."/>
            <person name="Petty N.K."/>
            <person name="van Tonder A."/>
            <person name="Yu L."/>
            <person name="Goulding D."/>
            <person name="Barrell B."/>
            <person name="Rance R."/>
            <person name="Harris D."/>
            <person name="Wetter M."/>
            <person name="Wain J."/>
            <person name="Choudhary J."/>
            <person name="Thomson N."/>
            <person name="Dougan G."/>
        </authorList>
    </citation>
    <scope>NUCLEOTIDE SEQUENCE [LARGE SCALE GENOMIC DNA]</scope>
</reference>
<keyword evidence="2" id="KW-1185">Reference proteome</keyword>
<gene>
    <name evidence="1" type="ORF">Vi01_150c</name>
</gene>
<evidence type="ECO:0000313" key="1">
    <source>
        <dbReference type="EMBL" id="CBW38018.1"/>
    </source>
</evidence>
<name>E1XTF9_BPSAV</name>
<dbReference type="EMBL" id="FQ312032">
    <property type="protein sequence ID" value="CBW38018.1"/>
    <property type="molecule type" value="Genomic_DNA"/>
</dbReference>
<organismHost>
    <name type="scientific">Salmonella typhi</name>
    <dbReference type="NCBI Taxonomy" id="90370"/>
</organismHost>
<dbReference type="Proteomes" id="UP000000339">
    <property type="component" value="Segment"/>
</dbReference>
<organism evidence="1 2">
    <name type="scientific">Salmonella phage ViI</name>
    <dbReference type="NCBI Taxonomy" id="1987993"/>
    <lineage>
        <taxon>Viruses</taxon>
        <taxon>Duplodnaviria</taxon>
        <taxon>Heunggongvirae</taxon>
        <taxon>Uroviricota</taxon>
        <taxon>Caudoviricetes</taxon>
        <taxon>Pantevenvirales</taxon>
        <taxon>Ackermannviridae</taxon>
        <taxon>Cvivirinae</taxon>
        <taxon>Kuttervirus</taxon>
    </lineage>
</organism>
<proteinExistence type="predicted"/>
<sequence>MNGGGMMQTLIRKIYLDKNYLESKIEVFSAQKIFEDGETRYYLKTDLYLPESSLNRDIIQSDGITVRWEMASQEDNCHSITL</sequence>
<protein>
    <submittedName>
        <fullName evidence="1">Uncharacterized protein</fullName>
    </submittedName>
</protein>
<evidence type="ECO:0000313" key="2">
    <source>
        <dbReference type="Proteomes" id="UP000000339"/>
    </source>
</evidence>